<dbReference type="CDD" id="cd15798">
    <property type="entry name" value="PMEI-like_3"/>
    <property type="match status" value="1"/>
</dbReference>
<reference evidence="4" key="1">
    <citation type="submission" date="2022-12" db="EMBL/GenBank/DDBJ databases">
        <title>Draft genome assemblies for two species of Escallonia (Escalloniales).</title>
        <authorList>
            <person name="Chanderbali A."/>
            <person name="Dervinis C."/>
            <person name="Anghel I."/>
            <person name="Soltis D."/>
            <person name="Soltis P."/>
            <person name="Zapata F."/>
        </authorList>
    </citation>
    <scope>NUCLEOTIDE SEQUENCE</scope>
    <source>
        <strain evidence="4">UCBG92.1500</strain>
        <tissue evidence="4">Leaf</tissue>
    </source>
</reference>
<feature type="domain" description="Pectinesterase inhibitor" evidence="3">
    <location>
        <begin position="40"/>
        <end position="199"/>
    </location>
</feature>
<proteinExistence type="predicted"/>
<dbReference type="GO" id="GO:0004857">
    <property type="term" value="F:enzyme inhibitor activity"/>
    <property type="evidence" value="ECO:0007669"/>
    <property type="project" value="InterPro"/>
</dbReference>
<organism evidence="4 5">
    <name type="scientific">Escallonia rubra</name>
    <dbReference type="NCBI Taxonomy" id="112253"/>
    <lineage>
        <taxon>Eukaryota</taxon>
        <taxon>Viridiplantae</taxon>
        <taxon>Streptophyta</taxon>
        <taxon>Embryophyta</taxon>
        <taxon>Tracheophyta</taxon>
        <taxon>Spermatophyta</taxon>
        <taxon>Magnoliopsida</taxon>
        <taxon>eudicotyledons</taxon>
        <taxon>Gunneridae</taxon>
        <taxon>Pentapetalae</taxon>
        <taxon>asterids</taxon>
        <taxon>campanulids</taxon>
        <taxon>Escalloniales</taxon>
        <taxon>Escalloniaceae</taxon>
        <taxon>Escallonia</taxon>
    </lineage>
</organism>
<dbReference type="SMART" id="SM00856">
    <property type="entry name" value="PMEI"/>
    <property type="match status" value="1"/>
</dbReference>
<evidence type="ECO:0000313" key="5">
    <source>
        <dbReference type="Proteomes" id="UP001187471"/>
    </source>
</evidence>
<feature type="signal peptide" evidence="2">
    <location>
        <begin position="1"/>
        <end position="23"/>
    </location>
</feature>
<evidence type="ECO:0000313" key="4">
    <source>
        <dbReference type="EMBL" id="KAK2994774.1"/>
    </source>
</evidence>
<dbReference type="PANTHER" id="PTHR31080">
    <property type="entry name" value="PECTINESTERASE INHIBITOR-LIKE"/>
    <property type="match status" value="1"/>
</dbReference>
<dbReference type="SUPFAM" id="SSF101148">
    <property type="entry name" value="Plant invertase/pectin methylesterase inhibitor"/>
    <property type="match status" value="1"/>
</dbReference>
<evidence type="ECO:0000256" key="1">
    <source>
        <dbReference type="ARBA" id="ARBA00022729"/>
    </source>
</evidence>
<dbReference type="InterPro" id="IPR051955">
    <property type="entry name" value="PME_Inhibitor"/>
</dbReference>
<dbReference type="Gene3D" id="1.20.140.40">
    <property type="entry name" value="Invertase/pectin methylesterase inhibitor family protein"/>
    <property type="match status" value="1"/>
</dbReference>
<gene>
    <name evidence="4" type="ORF">RJ640_001680</name>
</gene>
<dbReference type="Proteomes" id="UP001187471">
    <property type="component" value="Unassembled WGS sequence"/>
</dbReference>
<accession>A0AA88RRK7</accession>
<dbReference type="NCBIfam" id="TIGR01614">
    <property type="entry name" value="PME_inhib"/>
    <property type="match status" value="1"/>
</dbReference>
<dbReference type="Pfam" id="PF04043">
    <property type="entry name" value="PMEI"/>
    <property type="match status" value="1"/>
</dbReference>
<dbReference type="PANTHER" id="PTHR31080:SF64">
    <property type="entry name" value="PLANT INVERTASE_PECTIN METHYLESTERASE INHIBITOR SUPERFAMILY PROTEIN"/>
    <property type="match status" value="1"/>
</dbReference>
<feature type="chain" id="PRO_5041689178" description="Pectinesterase inhibitor domain-containing protein" evidence="2">
    <location>
        <begin position="24"/>
        <end position="210"/>
    </location>
</feature>
<dbReference type="InterPro" id="IPR006501">
    <property type="entry name" value="Pectinesterase_inhib_dom"/>
</dbReference>
<evidence type="ECO:0000259" key="3">
    <source>
        <dbReference type="SMART" id="SM00856"/>
    </source>
</evidence>
<dbReference type="EMBL" id="JAVXUO010000171">
    <property type="protein sequence ID" value="KAK2994774.1"/>
    <property type="molecule type" value="Genomic_DNA"/>
</dbReference>
<dbReference type="AlphaFoldDB" id="A0AA88RRK7"/>
<sequence length="210" mass="22234">MKLHRPPFLPFLLLATILVHASATTSATAAPAPAPIPTTNDTDFIRTSCGTTLYPEVCYISLSGYANVVQQDPARLASVAIGVSLSTARRMASYVSNLSRQADYGSDHRAASALHDCHTVFGDAVDGITGSLQQMRHLGGSPEALRFQVSNVQTYMSAALTNEETCTDGFDDVPDCPVKSDVSGRVVKVKKVTSNALALVNSYASKATNP</sequence>
<evidence type="ECO:0000256" key="2">
    <source>
        <dbReference type="SAM" id="SignalP"/>
    </source>
</evidence>
<comment type="caution">
    <text evidence="4">The sequence shown here is derived from an EMBL/GenBank/DDBJ whole genome shotgun (WGS) entry which is preliminary data.</text>
</comment>
<name>A0AA88RRK7_9ASTE</name>
<keyword evidence="5" id="KW-1185">Reference proteome</keyword>
<dbReference type="InterPro" id="IPR035513">
    <property type="entry name" value="Invertase/methylesterase_inhib"/>
</dbReference>
<protein>
    <recommendedName>
        <fullName evidence="3">Pectinesterase inhibitor domain-containing protein</fullName>
    </recommendedName>
</protein>
<keyword evidence="1 2" id="KW-0732">Signal</keyword>